<gene>
    <name evidence="2" type="ORF">HP555_01450</name>
</gene>
<dbReference type="InterPro" id="IPR027417">
    <property type="entry name" value="P-loop_NTPase"/>
</dbReference>
<evidence type="ECO:0000259" key="1">
    <source>
        <dbReference type="Pfam" id="PF12696"/>
    </source>
</evidence>
<accession>A0A7T5VB40</accession>
<reference evidence="2 3" key="1">
    <citation type="submission" date="2020-05" db="EMBL/GenBank/DDBJ databases">
        <title>Complete genome of Desulfobulbus oligotrophicus.</title>
        <authorList>
            <person name="Podar M."/>
        </authorList>
    </citation>
    <scope>NUCLEOTIDE SEQUENCE [LARGE SCALE GENOMIC DNA]</scope>
    <source>
        <strain evidence="2 3">Prop6</strain>
    </source>
</reference>
<proteinExistence type="predicted"/>
<protein>
    <submittedName>
        <fullName evidence="2">TraM recognition domain-containing protein</fullName>
    </submittedName>
</protein>
<dbReference type="PANTHER" id="PTHR30121:SF6">
    <property type="entry name" value="SLR6007 PROTEIN"/>
    <property type="match status" value="1"/>
</dbReference>
<dbReference type="KEGG" id="dog:HP555_01450"/>
<organism evidence="2 3">
    <name type="scientific">Desulfobulbus oligotrophicus</name>
    <dbReference type="NCBI Taxonomy" id="1909699"/>
    <lineage>
        <taxon>Bacteria</taxon>
        <taxon>Pseudomonadati</taxon>
        <taxon>Thermodesulfobacteriota</taxon>
        <taxon>Desulfobulbia</taxon>
        <taxon>Desulfobulbales</taxon>
        <taxon>Desulfobulbaceae</taxon>
        <taxon>Desulfobulbus</taxon>
    </lineage>
</organism>
<dbReference type="InterPro" id="IPR032689">
    <property type="entry name" value="TraG-D_C"/>
</dbReference>
<dbReference type="AlphaFoldDB" id="A0A7T5VB40"/>
<dbReference type="RefSeq" id="WP_199263449.1">
    <property type="nucleotide sequence ID" value="NZ_CP054140.1"/>
</dbReference>
<keyword evidence="3" id="KW-1185">Reference proteome</keyword>
<evidence type="ECO:0000313" key="2">
    <source>
        <dbReference type="EMBL" id="QQG64618.1"/>
    </source>
</evidence>
<name>A0A7T5VB40_9BACT</name>
<dbReference type="Proteomes" id="UP000596092">
    <property type="component" value="Chromosome"/>
</dbReference>
<dbReference type="SUPFAM" id="SSF52540">
    <property type="entry name" value="P-loop containing nucleoside triphosphate hydrolases"/>
    <property type="match status" value="1"/>
</dbReference>
<sequence length="456" mass="50589">MKSKDSSEPKERWTHIGTGVHLDYPQTVMELGVPDSHRKGHFWCFGTTRVGKTRIMEHIIEQDICKGYSVVAIDPKGDIDLFSKITQLAHETDRLDDLMLITPIFPQYSAILDPLSSYYMPEELVAHITAGVAIGREPYFFGVAYEVSLVVVQALIMLAEQAGTKPSFNLNDIKNHISHQDLEQLKEKIDYIDSPEAKQLSLDIQKILSTPADYYSKVASSLRVALTELTSGNVGKIIGKADENRFIQRLEEGKGIILVVQLGSLLTKRAAYTAGKVIISMIQAFVGRVYSSGRNVTPSLVLHIDEAQSVLYQGIEDLFAKAGGAGVFIHGYCQSISQLYAEVGEDRANTILDNCNTKMFMRVPDPSTANYVSEHLGEEKRFSPIISLGGNIAIRETEEVRIKPSEILKMKPRELFLITYSGTYKGVTADVETGRLKVIFPDLAAETIIKKQTKSG</sequence>
<feature type="domain" description="TraD/TraG TraM recognition site" evidence="1">
    <location>
        <begin position="300"/>
        <end position="380"/>
    </location>
</feature>
<dbReference type="CDD" id="cd01127">
    <property type="entry name" value="TrwB_TraG_TraD_VirD4"/>
    <property type="match status" value="2"/>
</dbReference>
<dbReference type="Gene3D" id="3.40.50.300">
    <property type="entry name" value="P-loop containing nucleotide triphosphate hydrolases"/>
    <property type="match status" value="2"/>
</dbReference>
<dbReference type="Pfam" id="PF12696">
    <property type="entry name" value="TraG-D_C"/>
    <property type="match status" value="1"/>
</dbReference>
<dbReference type="PANTHER" id="PTHR30121">
    <property type="entry name" value="UNCHARACTERIZED PROTEIN YJGR-RELATED"/>
    <property type="match status" value="1"/>
</dbReference>
<dbReference type="InterPro" id="IPR051162">
    <property type="entry name" value="T4SS_component"/>
</dbReference>
<evidence type="ECO:0000313" key="3">
    <source>
        <dbReference type="Proteomes" id="UP000596092"/>
    </source>
</evidence>
<dbReference type="EMBL" id="CP054140">
    <property type="protein sequence ID" value="QQG64618.1"/>
    <property type="molecule type" value="Genomic_DNA"/>
</dbReference>